<evidence type="ECO:0000313" key="1">
    <source>
        <dbReference type="EMBL" id="ALP93723.1"/>
    </source>
</evidence>
<dbReference type="KEGG" id="ibu:IB211_01330"/>
<accession>A0A0S2W312</accession>
<dbReference type="Proteomes" id="UP000064844">
    <property type="component" value="Chromosome"/>
</dbReference>
<organism evidence="1 2">
    <name type="scientific">Intestinimonas butyriciproducens</name>
    <dbReference type="NCBI Taxonomy" id="1297617"/>
    <lineage>
        <taxon>Bacteria</taxon>
        <taxon>Bacillati</taxon>
        <taxon>Bacillota</taxon>
        <taxon>Clostridia</taxon>
        <taxon>Eubacteriales</taxon>
        <taxon>Intestinimonas</taxon>
    </lineage>
</organism>
<dbReference type="eggNOG" id="ENOG50338ZW">
    <property type="taxonomic scope" value="Bacteria"/>
</dbReference>
<name>A0A0S2W312_9FIRM</name>
<sequence length="181" mass="20106">MEQRFALDGGVGALSVREEGPRASIAAERPDDGRGLYKAYLRGRGGSVLLGTMTPENGRLLVRRTFSLDELRRRGAWPVLGGAAEMAFSFQGEETPPQGWSWAEGGRLELGERTLRQSASRLGRILCRRDGEGLTLACPFEPEREFPFPELFCLGRIEGFGGRRFVLFSFDGRGRPILRET</sequence>
<dbReference type="RefSeq" id="WP_058117520.1">
    <property type="nucleotide sequence ID" value="NZ_CP011307.1"/>
</dbReference>
<gene>
    <name evidence="1" type="ORF">IB211_01330</name>
</gene>
<proteinExistence type="predicted"/>
<protein>
    <submittedName>
        <fullName evidence="1">Uncharacterized protein</fullName>
    </submittedName>
</protein>
<reference evidence="2" key="2">
    <citation type="submission" date="2015-04" db="EMBL/GenBank/DDBJ databases">
        <title>A butyrogenic pathway from the amino acid lysine in a human gut commensal.</title>
        <authorList>
            <person name="de Vos W.M."/>
            <person name="Bui N.T.P."/>
            <person name="Plugge C.M."/>
            <person name="Ritari J."/>
        </authorList>
    </citation>
    <scope>NUCLEOTIDE SEQUENCE [LARGE SCALE GENOMIC DNA]</scope>
    <source>
        <strain evidence="2">AF211</strain>
    </source>
</reference>
<keyword evidence="2" id="KW-1185">Reference proteome</keyword>
<dbReference type="EMBL" id="CP011307">
    <property type="protein sequence ID" value="ALP93723.1"/>
    <property type="molecule type" value="Genomic_DNA"/>
</dbReference>
<dbReference type="AlphaFoldDB" id="A0A0S2W312"/>
<dbReference type="STRING" id="1297617.IB211_01330"/>
<evidence type="ECO:0000313" key="2">
    <source>
        <dbReference type="Proteomes" id="UP000064844"/>
    </source>
</evidence>
<reference evidence="1 2" key="1">
    <citation type="journal article" date="2015" name="Nat. Commun.">
        <title>Production of butyrate from lysine and the Amadori product fructoselysine by a human gut commensal.</title>
        <authorList>
            <person name="Bui T.P."/>
            <person name="Ritari J."/>
            <person name="Boeren S."/>
            <person name="de Waard P."/>
            <person name="Plugge C.M."/>
            <person name="de Vos W.M."/>
        </authorList>
    </citation>
    <scope>NUCLEOTIDE SEQUENCE [LARGE SCALE GENOMIC DNA]</scope>
    <source>
        <strain evidence="1 2">AF211</strain>
    </source>
</reference>